<gene>
    <name evidence="5" type="ORF">SOCE836_006040</name>
</gene>
<dbReference type="SUPFAM" id="SSF53187">
    <property type="entry name" value="Zn-dependent exopeptidases"/>
    <property type="match status" value="1"/>
</dbReference>
<evidence type="ECO:0000313" key="5">
    <source>
        <dbReference type="EMBL" id="AUX28531.1"/>
    </source>
</evidence>
<name>A0A4P2QGA6_SORCE</name>
<dbReference type="InterPro" id="IPR036264">
    <property type="entry name" value="Bact_exopeptidase_dim_dom"/>
</dbReference>
<dbReference type="SUPFAM" id="SSF55031">
    <property type="entry name" value="Bacterial exopeptidase dimerisation domain"/>
    <property type="match status" value="1"/>
</dbReference>
<organism evidence="5 6">
    <name type="scientific">Sorangium cellulosum</name>
    <name type="common">Polyangium cellulosum</name>
    <dbReference type="NCBI Taxonomy" id="56"/>
    <lineage>
        <taxon>Bacteria</taxon>
        <taxon>Pseudomonadati</taxon>
        <taxon>Myxococcota</taxon>
        <taxon>Polyangia</taxon>
        <taxon>Polyangiales</taxon>
        <taxon>Polyangiaceae</taxon>
        <taxon>Sorangium</taxon>
    </lineage>
</organism>
<keyword evidence="2" id="KW-0378">Hydrolase</keyword>
<evidence type="ECO:0000313" key="6">
    <source>
        <dbReference type="Proteomes" id="UP000295497"/>
    </source>
</evidence>
<dbReference type="AlphaFoldDB" id="A0A4P2QGA6"/>
<dbReference type="Pfam" id="PF01546">
    <property type="entry name" value="Peptidase_M20"/>
    <property type="match status" value="1"/>
</dbReference>
<evidence type="ECO:0000256" key="3">
    <source>
        <dbReference type="PIRSR" id="PIRSR037238-1"/>
    </source>
</evidence>
<dbReference type="Pfam" id="PF07687">
    <property type="entry name" value="M20_dimer"/>
    <property type="match status" value="1"/>
</dbReference>
<keyword evidence="1" id="KW-0479">Metal-binding</keyword>
<feature type="active site" description="Proton acceptor" evidence="3">
    <location>
        <position position="133"/>
    </location>
</feature>
<accession>A0A4P2QGA6</accession>
<evidence type="ECO:0000256" key="1">
    <source>
        <dbReference type="ARBA" id="ARBA00022723"/>
    </source>
</evidence>
<dbReference type="InterPro" id="IPR017150">
    <property type="entry name" value="Pept_M20_glutamate_carboxypep"/>
</dbReference>
<dbReference type="InterPro" id="IPR011650">
    <property type="entry name" value="Peptidase_M20_dimer"/>
</dbReference>
<dbReference type="PANTHER" id="PTHR43808">
    <property type="entry name" value="ACETYLORNITHINE DEACETYLASE"/>
    <property type="match status" value="1"/>
</dbReference>
<proteinExistence type="predicted"/>
<dbReference type="Gene3D" id="3.30.70.360">
    <property type="match status" value="1"/>
</dbReference>
<dbReference type="GO" id="GO:0046872">
    <property type="term" value="F:metal ion binding"/>
    <property type="evidence" value="ECO:0007669"/>
    <property type="project" value="UniProtKB-KW"/>
</dbReference>
<dbReference type="InterPro" id="IPR002933">
    <property type="entry name" value="Peptidase_M20"/>
</dbReference>
<dbReference type="EMBL" id="CP012672">
    <property type="protein sequence ID" value="AUX28531.1"/>
    <property type="molecule type" value="Genomic_DNA"/>
</dbReference>
<feature type="domain" description="Peptidase M20 dimerisation" evidence="4">
    <location>
        <begin position="168"/>
        <end position="269"/>
    </location>
</feature>
<dbReference type="GO" id="GO:0016787">
    <property type="term" value="F:hydrolase activity"/>
    <property type="evidence" value="ECO:0007669"/>
    <property type="project" value="UniProtKB-KW"/>
</dbReference>
<dbReference type="CDD" id="cd03885">
    <property type="entry name" value="M20_CPDG2"/>
    <property type="match status" value="1"/>
</dbReference>
<reference evidence="5 6" key="1">
    <citation type="submission" date="2015-09" db="EMBL/GenBank/DDBJ databases">
        <title>Sorangium comparison.</title>
        <authorList>
            <person name="Zaburannyi N."/>
            <person name="Bunk B."/>
            <person name="Overmann J."/>
            <person name="Mueller R."/>
        </authorList>
    </citation>
    <scope>NUCLEOTIDE SEQUENCE [LARGE SCALE GENOMIC DNA]</scope>
    <source>
        <strain evidence="5 6">So ce836</strain>
    </source>
</reference>
<dbReference type="InterPro" id="IPR050072">
    <property type="entry name" value="Peptidase_M20A"/>
</dbReference>
<dbReference type="PANTHER" id="PTHR43808:SF9">
    <property type="entry name" value="BLL0789 PROTEIN"/>
    <property type="match status" value="1"/>
</dbReference>
<protein>
    <submittedName>
        <fullName evidence="5">Peptidase M20</fullName>
    </submittedName>
</protein>
<sequence>MLALLERLVNLNSFTDNPRGGDAVGEVLADELATIPGLSVRRFPSARFAAHWVVESEAAKASPAGHVALVGHLDTVFPPGVFEGFRLDGDLARGPGVLDMKGGLVVAIEALRALERIGALAEIPVRLAIVSDEEVGSPEGRPLLQRELAGAACALVFEAGREGDRIITARRGTGGATVRATGKAAHAGNAHEQGANAIWALARFIDWAQRLTDYARGVTVNVGKVSGGQGRNTVPDAAEAAVDFRFVSLADGEATLSALAAAAHEAALEVPGTSVRVDGEVARSPLVRTEASAALCREYAACARAAGLGDAEAPLIGGGSDASSTAEIGIPSIDGLGPRGSGFHTKDELIEVGTLVPKAEALAAFLVGRRASATG</sequence>
<evidence type="ECO:0000256" key="2">
    <source>
        <dbReference type="ARBA" id="ARBA00022801"/>
    </source>
</evidence>
<dbReference type="Proteomes" id="UP000295497">
    <property type="component" value="Chromosome"/>
</dbReference>
<dbReference type="PIRSF" id="PIRSF037238">
    <property type="entry name" value="Carboxypeptidase_G2"/>
    <property type="match status" value="1"/>
</dbReference>
<dbReference type="Gene3D" id="3.40.630.10">
    <property type="entry name" value="Zn peptidases"/>
    <property type="match status" value="1"/>
</dbReference>
<feature type="active site" evidence="3">
    <location>
        <position position="74"/>
    </location>
</feature>
<evidence type="ECO:0000259" key="4">
    <source>
        <dbReference type="Pfam" id="PF07687"/>
    </source>
</evidence>